<evidence type="ECO:0000313" key="2">
    <source>
        <dbReference type="Proteomes" id="UP001207582"/>
    </source>
</evidence>
<keyword evidence="2" id="KW-1185">Reference proteome</keyword>
<dbReference type="EMBL" id="JAPDOG010000014">
    <property type="protein sequence ID" value="MCW3782989.1"/>
    <property type="molecule type" value="Genomic_DNA"/>
</dbReference>
<organism evidence="1 2">
    <name type="scientific">Defluviimonas salinarum</name>
    <dbReference type="NCBI Taxonomy" id="2992147"/>
    <lineage>
        <taxon>Bacteria</taxon>
        <taxon>Pseudomonadati</taxon>
        <taxon>Pseudomonadota</taxon>
        <taxon>Alphaproteobacteria</taxon>
        <taxon>Rhodobacterales</taxon>
        <taxon>Paracoccaceae</taxon>
        <taxon>Albidovulum</taxon>
    </lineage>
</organism>
<evidence type="ECO:0000313" key="1">
    <source>
        <dbReference type="EMBL" id="MCW3782989.1"/>
    </source>
</evidence>
<protein>
    <submittedName>
        <fullName evidence="1">Uncharacterized protein</fullName>
    </submittedName>
</protein>
<name>A0ABT3J5L5_9RHOB</name>
<sequence>MTRRKFYSTCVDWPKERMLAKAFLDENGEEITRAAFLGLVDPRQMRALETHLGYDIHLKMEADYHVRYFREPVTGIPFFVHSAIEHVFARKDEIDALEAAETDRLCEPKPLAILALIHPGRLIGQDPQDPDFEGDAFDEAIGRIIAHDGGIVILDDESFRGIPAGDRLTLRRALTHAGIGHGVALHVWAAEDGSAAPQDWEGFGDAEPDPGLEFGAMIADLVAQTGERGEIEMIGAVPEPAPEPCHLT</sequence>
<comment type="caution">
    <text evidence="1">The sequence shown here is derived from an EMBL/GenBank/DDBJ whole genome shotgun (WGS) entry which is preliminary data.</text>
</comment>
<dbReference type="Proteomes" id="UP001207582">
    <property type="component" value="Unassembled WGS sequence"/>
</dbReference>
<proteinExistence type="predicted"/>
<dbReference type="RefSeq" id="WP_264772623.1">
    <property type="nucleotide sequence ID" value="NZ_JAPDOG010000014.1"/>
</dbReference>
<gene>
    <name evidence="1" type="ORF">OM960_15680</name>
</gene>
<reference evidence="1 2" key="1">
    <citation type="submission" date="2022-10" db="EMBL/GenBank/DDBJ databases">
        <title>Defluviimonas sp. CAU 1641 isolated from mud.</title>
        <authorList>
            <person name="Kim W."/>
        </authorList>
    </citation>
    <scope>NUCLEOTIDE SEQUENCE [LARGE SCALE GENOMIC DNA]</scope>
    <source>
        <strain evidence="1 2">CAU 1641</strain>
    </source>
</reference>
<accession>A0ABT3J5L5</accession>